<keyword evidence="4" id="KW-0653">Protein transport</keyword>
<feature type="region of interest" description="Disordered" evidence="8">
    <location>
        <begin position="392"/>
        <end position="462"/>
    </location>
</feature>
<evidence type="ECO:0000256" key="3">
    <source>
        <dbReference type="ARBA" id="ARBA00022816"/>
    </source>
</evidence>
<keyword evidence="6" id="KW-0906">Nuclear pore complex</keyword>
<feature type="compositionally biased region" description="Polar residues" evidence="8">
    <location>
        <begin position="772"/>
        <end position="782"/>
    </location>
</feature>
<comment type="subcellular location">
    <subcellularLocation>
        <location evidence="1">Nucleus</location>
        <location evidence="1">Nuclear pore complex</location>
    </subcellularLocation>
</comment>
<evidence type="ECO:0000313" key="10">
    <source>
        <dbReference type="EMBL" id="SYW79135.1"/>
    </source>
</evidence>
<gene>
    <name evidence="10" type="ORF">UBRO2_02819</name>
    <name evidence="9" type="ORF">UBRO_00514</name>
</gene>
<keyword evidence="5" id="KW-0811">Translocation</keyword>
<dbReference type="Proteomes" id="UP000179920">
    <property type="component" value="Chromosome II"/>
</dbReference>
<feature type="region of interest" description="Disordered" evidence="8">
    <location>
        <begin position="300"/>
        <end position="322"/>
    </location>
</feature>
<dbReference type="GO" id="GO:0005643">
    <property type="term" value="C:nuclear pore"/>
    <property type="evidence" value="ECO:0007669"/>
    <property type="project" value="UniProtKB-SubCell"/>
</dbReference>
<feature type="region of interest" description="Disordered" evidence="8">
    <location>
        <begin position="557"/>
        <end position="579"/>
    </location>
</feature>
<dbReference type="InterPro" id="IPR036322">
    <property type="entry name" value="WD40_repeat_dom_sf"/>
</dbReference>
<reference evidence="11" key="1">
    <citation type="submission" date="2016-04" db="EMBL/GenBank/DDBJ databases">
        <authorList>
            <person name="Guldener U."/>
            <person name="Guldener U."/>
        </authorList>
    </citation>
    <scope>NUCLEOTIDE SEQUENCE [LARGE SCALE GENOMIC DNA]</scope>
    <source>
        <strain evidence="11">UB2112</strain>
    </source>
</reference>
<dbReference type="PANTHER" id="PTHR13257">
    <property type="entry name" value="NUCLEOPORIN NUP84-RELATED"/>
    <property type="match status" value="1"/>
</dbReference>
<dbReference type="Pfam" id="PF10168">
    <property type="entry name" value="Nup88"/>
    <property type="match status" value="1"/>
</dbReference>
<dbReference type="InterPro" id="IPR019321">
    <property type="entry name" value="Nucleoporin_Nup88"/>
</dbReference>
<dbReference type="GO" id="GO:0000055">
    <property type="term" value="P:ribosomal large subunit export from nucleus"/>
    <property type="evidence" value="ECO:0007669"/>
    <property type="project" value="InterPro"/>
</dbReference>
<evidence type="ECO:0000256" key="4">
    <source>
        <dbReference type="ARBA" id="ARBA00022927"/>
    </source>
</evidence>
<keyword evidence="2" id="KW-0813">Transport</keyword>
<keyword evidence="7" id="KW-0539">Nucleus</keyword>
<dbReference type="PANTHER" id="PTHR13257:SF0">
    <property type="entry name" value="NUCLEAR PORE COMPLEX PROTEIN NUP88"/>
    <property type="match status" value="1"/>
</dbReference>
<keyword evidence="3" id="KW-0509">mRNA transport</keyword>
<evidence type="ECO:0008006" key="13">
    <source>
        <dbReference type="Google" id="ProtNLM"/>
    </source>
</evidence>
<feature type="region of interest" description="Disordered" evidence="8">
    <location>
        <begin position="771"/>
        <end position="796"/>
    </location>
</feature>
<accession>A0A1K0GJ72</accession>
<evidence type="ECO:0000256" key="6">
    <source>
        <dbReference type="ARBA" id="ARBA00023132"/>
    </source>
</evidence>
<protein>
    <recommendedName>
        <fullName evidence="13">Nuclear pore complex protein An-Nup82</fullName>
    </recommendedName>
</protein>
<evidence type="ECO:0000313" key="11">
    <source>
        <dbReference type="Proteomes" id="UP000179920"/>
    </source>
</evidence>
<feature type="region of interest" description="Disordered" evidence="8">
    <location>
        <begin position="1"/>
        <end position="23"/>
    </location>
</feature>
<dbReference type="InterPro" id="IPR037700">
    <property type="entry name" value="NUP88/NUP82"/>
</dbReference>
<dbReference type="EMBL" id="LT558118">
    <property type="protein sequence ID" value="SAM70305.1"/>
    <property type="molecule type" value="Genomic_DNA"/>
</dbReference>
<keyword evidence="12" id="KW-1185">Reference proteome</keyword>
<dbReference type="EMBL" id="ULHB01000047">
    <property type="protein sequence ID" value="SYW79135.1"/>
    <property type="molecule type" value="Genomic_DNA"/>
</dbReference>
<reference evidence="10" key="3">
    <citation type="submission" date="2018-08" db="EMBL/GenBank/DDBJ databases">
        <authorList>
            <person name="Guldener U."/>
        </authorList>
    </citation>
    <scope>NUCLEOTIDE SEQUENCE</scope>
    <source>
        <strain evidence="10">UB2</strain>
    </source>
</reference>
<dbReference type="SUPFAM" id="SSF50978">
    <property type="entry name" value="WD40 repeat-like"/>
    <property type="match status" value="1"/>
</dbReference>
<reference evidence="9" key="2">
    <citation type="submission" date="2016-04" db="EMBL/GenBank/DDBJ databases">
        <authorList>
            <person name="Evans L.H."/>
            <person name="Alamgir A."/>
            <person name="Owens N."/>
            <person name="Weber N.D."/>
            <person name="Virtaneva K."/>
            <person name="Barbian K."/>
            <person name="Babar A."/>
            <person name="Rosenke K."/>
        </authorList>
    </citation>
    <scope>NUCLEOTIDE SEQUENCE</scope>
    <source>
        <strain evidence="9">UB2112</strain>
    </source>
</reference>
<evidence type="ECO:0000256" key="8">
    <source>
        <dbReference type="SAM" id="MobiDB-lite"/>
    </source>
</evidence>
<organism evidence="9 11">
    <name type="scientific">Ustilago bromivora</name>
    <dbReference type="NCBI Taxonomy" id="307758"/>
    <lineage>
        <taxon>Eukaryota</taxon>
        <taxon>Fungi</taxon>
        <taxon>Dikarya</taxon>
        <taxon>Basidiomycota</taxon>
        <taxon>Ustilaginomycotina</taxon>
        <taxon>Ustilaginomycetes</taxon>
        <taxon>Ustilaginales</taxon>
        <taxon>Ustilaginaceae</taxon>
        <taxon>Ustilago</taxon>
    </lineage>
</organism>
<dbReference type="GO" id="GO:0006406">
    <property type="term" value="P:mRNA export from nucleus"/>
    <property type="evidence" value="ECO:0007669"/>
    <property type="project" value="TreeGrafter"/>
</dbReference>
<dbReference type="GO" id="GO:0000056">
    <property type="term" value="P:ribosomal small subunit export from nucleus"/>
    <property type="evidence" value="ECO:0007669"/>
    <property type="project" value="InterPro"/>
</dbReference>
<evidence type="ECO:0000313" key="9">
    <source>
        <dbReference type="EMBL" id="SAM70305.1"/>
    </source>
</evidence>
<evidence type="ECO:0000256" key="2">
    <source>
        <dbReference type="ARBA" id="ARBA00022448"/>
    </source>
</evidence>
<dbReference type="AlphaFoldDB" id="A0A1K0GJ72"/>
<dbReference type="GO" id="GO:0017056">
    <property type="term" value="F:structural constituent of nuclear pore"/>
    <property type="evidence" value="ECO:0007669"/>
    <property type="project" value="InterPro"/>
</dbReference>
<feature type="compositionally biased region" description="Basic and acidic residues" evidence="8">
    <location>
        <begin position="397"/>
        <end position="406"/>
    </location>
</feature>
<name>A0A1K0GJ72_9BASI</name>
<evidence type="ECO:0000256" key="5">
    <source>
        <dbReference type="ARBA" id="ARBA00023010"/>
    </source>
</evidence>
<evidence type="ECO:0000313" key="12">
    <source>
        <dbReference type="Proteomes" id="UP000658997"/>
    </source>
</evidence>
<dbReference type="Proteomes" id="UP000658997">
    <property type="component" value="Unassembled WGS sequence"/>
</dbReference>
<feature type="compositionally biased region" description="Basic residues" evidence="8">
    <location>
        <begin position="560"/>
        <end position="570"/>
    </location>
</feature>
<proteinExistence type="predicted"/>
<sequence>MSHTQAPLGGYPQSPDPTLSDPQWLQQLSSHPIFVPRHQGDGTSAATNDRFSGPASYTRLMMVRGTDLIAVVNNEIRIASLVDAKASSANQPLSPSASSSFKTYSTASYKTLVAAQGPLVDFDIRHLSINPTGKLLACVGDSQIALIVMPRSGYTKHVDREIACRTFPIAPYYHSAHSNAAVSKVDWHPWGENGTSLLVLTDDGLLREYDVAKDTEEPQQIASFLPVDTGAASERSRSRSATPAYTFRNNASSPIAGRSSTNNAASAAHTSRGFGLSAEDDDATTAVSFSLCVSETPLSRSNPFDDDSDQAGTKAASTSTGPSDWSPLTIFGLMKNGDIWALCPFLPKSAVVPAAYIHNLAKLASYRANSIESAQTSHVDAQLRYVNALLKQASQDSSRRRPDSRRQSSVTPGPERFARSRSTSTMDLDQLVQGPSAPQGVSGIEDGNEEVHDGPVKLHPPSWSFTQDTRYAGSAKKAPRPQGPFLLKPAPVELCDERESVACDIIWTWLTSENADAATDGAVTGIAALSIVGHDGRVDVGLLFSSVEAVWDAQTSRSRSAARRRSKPPKTNRYGLSDTEDEADDFDALSLEDAVKLPSLLIYETIDLGLLDTAIDNGVGSQSTASDVLLGKMASNKPCFVRDPLYGDTLYVYHAFGAQCLGFATWAPKFIEALNVPSEDELYNNAGDDVSMPSQESREQAITKMLHNSINTEVIWVVNTVAPEGSKGLETNPVTAVSILSDVYLSYAFLAVTADLQLVGVELALRIEQESMDSPSSHEQGLTGSGTGTANGSKPYMSLLGDGPAFQLPAIFAQSAGVQGLPQHPRRAALSNATSSKSELQITPETLRTLGKTVETYRHEIRDVVSAGNEVQARLDLQVREMTRQLEKLNAIRLRCSDLGSDSSSTSKGALGERVQKIAQTQLQLVARIDKALQRLMDSHQPSLSIYEKKWFEELERIASEVGVARTQTGEIKVDTRNNRKALAAKAELLSHQLSLLRPQMAALREQGKMEGAKSKKDGMLGMEQLKKVEKLLSSEAVILAEAKDKVQQLNKRIAQIKPSRDASVGPSYGMDSDSSVSFSNVTAGAMGLPTSSTAANFGDLSFASRASPHRTSFRAGSSFFA</sequence>
<dbReference type="GO" id="GO:0006606">
    <property type="term" value="P:protein import into nucleus"/>
    <property type="evidence" value="ECO:0007669"/>
    <property type="project" value="TreeGrafter"/>
</dbReference>
<evidence type="ECO:0000256" key="7">
    <source>
        <dbReference type="ARBA" id="ARBA00023242"/>
    </source>
</evidence>
<feature type="region of interest" description="Disordered" evidence="8">
    <location>
        <begin position="226"/>
        <end position="264"/>
    </location>
</feature>
<evidence type="ECO:0000256" key="1">
    <source>
        <dbReference type="ARBA" id="ARBA00004567"/>
    </source>
</evidence>
<dbReference type="OrthoDB" id="341482at2759"/>